<reference evidence="1" key="1">
    <citation type="submission" date="2021-03" db="EMBL/GenBank/DDBJ databases">
        <authorList>
            <person name="Peeters C."/>
        </authorList>
    </citation>
    <scope>NUCLEOTIDE SEQUENCE</scope>
    <source>
        <strain evidence="1">LMG 31506</strain>
    </source>
</reference>
<evidence type="ECO:0000313" key="2">
    <source>
        <dbReference type="Proteomes" id="UP000672934"/>
    </source>
</evidence>
<keyword evidence="2" id="KW-1185">Reference proteome</keyword>
<name>A0A916IYF4_9BURK</name>
<evidence type="ECO:0000313" key="1">
    <source>
        <dbReference type="EMBL" id="CAG2154402.1"/>
    </source>
</evidence>
<gene>
    <name evidence="1" type="ORF">LMG31506_05070</name>
</gene>
<accession>A0A916IYF4</accession>
<dbReference type="AlphaFoldDB" id="A0A916IYF4"/>
<comment type="caution">
    <text evidence="1">The sequence shown here is derived from an EMBL/GenBank/DDBJ whole genome shotgun (WGS) entry which is preliminary data.</text>
</comment>
<dbReference type="EMBL" id="CAJPUY010000022">
    <property type="protein sequence ID" value="CAG2154402.1"/>
    <property type="molecule type" value="Genomic_DNA"/>
</dbReference>
<dbReference type="Proteomes" id="UP000672934">
    <property type="component" value="Unassembled WGS sequence"/>
</dbReference>
<proteinExistence type="predicted"/>
<organism evidence="1 2">
    <name type="scientific">Cupriavidus yeoncheonensis</name>
    <dbReference type="NCBI Taxonomy" id="1462994"/>
    <lineage>
        <taxon>Bacteria</taxon>
        <taxon>Pseudomonadati</taxon>
        <taxon>Pseudomonadota</taxon>
        <taxon>Betaproteobacteria</taxon>
        <taxon>Burkholderiales</taxon>
        <taxon>Burkholderiaceae</taxon>
        <taxon>Cupriavidus</taxon>
    </lineage>
</organism>
<protein>
    <submittedName>
        <fullName evidence="1">Uncharacterized protein</fullName>
    </submittedName>
</protein>
<sequence>MSDGDQLTYLERKSRISMQDRTLLDIRSAMDRNLVVITTDHCARPYRNLLGNVYVTDDYCMFGYVSRRMNFRRFVPKSINRHDLLLLFG</sequence>